<proteinExistence type="predicted"/>
<dbReference type="GeneID" id="87829305"/>
<dbReference type="InterPro" id="IPR027040">
    <property type="entry name" value="PSMD4"/>
</dbReference>
<evidence type="ECO:0000259" key="2">
    <source>
        <dbReference type="PROSITE" id="PS50181"/>
    </source>
</evidence>
<dbReference type="InterPro" id="IPR003903">
    <property type="entry name" value="UIM_dom"/>
</dbReference>
<feature type="compositionally biased region" description="Polar residues" evidence="1">
    <location>
        <begin position="548"/>
        <end position="561"/>
    </location>
</feature>
<protein>
    <recommendedName>
        <fullName evidence="2">F-box domain-containing protein</fullName>
    </recommendedName>
</protein>
<keyword evidence="4" id="KW-1185">Reference proteome</keyword>
<feature type="compositionally biased region" description="Basic and acidic residues" evidence="1">
    <location>
        <begin position="1174"/>
        <end position="1184"/>
    </location>
</feature>
<dbReference type="PROSITE" id="PS50330">
    <property type="entry name" value="UIM"/>
    <property type="match status" value="2"/>
</dbReference>
<dbReference type="RefSeq" id="XP_062650350.1">
    <property type="nucleotide sequence ID" value="XM_062792536.1"/>
</dbReference>
<feature type="compositionally biased region" description="Low complexity" evidence="1">
    <location>
        <begin position="989"/>
        <end position="1012"/>
    </location>
</feature>
<reference evidence="3" key="2">
    <citation type="submission" date="2023-05" db="EMBL/GenBank/DDBJ databases">
        <authorList>
            <consortium name="Lawrence Berkeley National Laboratory"/>
            <person name="Steindorff A."/>
            <person name="Hensen N."/>
            <person name="Bonometti L."/>
            <person name="Westerberg I."/>
            <person name="Brannstrom I.O."/>
            <person name="Guillou S."/>
            <person name="Cros-Aarteil S."/>
            <person name="Calhoun S."/>
            <person name="Haridas S."/>
            <person name="Kuo A."/>
            <person name="Mondo S."/>
            <person name="Pangilinan J."/>
            <person name="Riley R."/>
            <person name="Labutti K."/>
            <person name="Andreopoulos B."/>
            <person name="Lipzen A."/>
            <person name="Chen C."/>
            <person name="Yanf M."/>
            <person name="Daum C."/>
            <person name="Ng V."/>
            <person name="Clum A."/>
            <person name="Ohm R."/>
            <person name="Martin F."/>
            <person name="Silar P."/>
            <person name="Natvig D."/>
            <person name="Lalanne C."/>
            <person name="Gautier V."/>
            <person name="Ament-Velasquez S.L."/>
            <person name="Kruys A."/>
            <person name="Hutchinson M.I."/>
            <person name="Powell A.J."/>
            <person name="Barry K."/>
            <person name="Miller A.N."/>
            <person name="Grigoriev I.V."/>
            <person name="Debuchy R."/>
            <person name="Gladieux P."/>
            <person name="Thoren M.H."/>
            <person name="Johannesson H."/>
        </authorList>
    </citation>
    <scope>NUCLEOTIDE SEQUENCE</scope>
    <source>
        <strain evidence="3">CBS 731.68</strain>
    </source>
</reference>
<dbReference type="PANTHER" id="PTHR10223">
    <property type="entry name" value="26S PROTEASOME NON-ATPASE REGULATORY SUBUNIT 4"/>
    <property type="match status" value="1"/>
</dbReference>
<feature type="region of interest" description="Disordered" evidence="1">
    <location>
        <begin position="1172"/>
        <end position="1209"/>
    </location>
</feature>
<organism evidence="3 4">
    <name type="scientific">Parathielavia appendiculata</name>
    <dbReference type="NCBI Taxonomy" id="2587402"/>
    <lineage>
        <taxon>Eukaryota</taxon>
        <taxon>Fungi</taxon>
        <taxon>Dikarya</taxon>
        <taxon>Ascomycota</taxon>
        <taxon>Pezizomycotina</taxon>
        <taxon>Sordariomycetes</taxon>
        <taxon>Sordariomycetidae</taxon>
        <taxon>Sordariales</taxon>
        <taxon>Chaetomiaceae</taxon>
        <taxon>Parathielavia</taxon>
    </lineage>
</organism>
<dbReference type="Gene3D" id="1.20.1280.50">
    <property type="match status" value="1"/>
</dbReference>
<accession>A0AAN6Z700</accession>
<dbReference type="GO" id="GO:0005634">
    <property type="term" value="C:nucleus"/>
    <property type="evidence" value="ECO:0007669"/>
    <property type="project" value="TreeGrafter"/>
</dbReference>
<dbReference type="AlphaFoldDB" id="A0AAN6Z700"/>
<dbReference type="SUPFAM" id="SSF81383">
    <property type="entry name" value="F-box domain"/>
    <property type="match status" value="1"/>
</dbReference>
<dbReference type="Pfam" id="PF12937">
    <property type="entry name" value="F-box-like"/>
    <property type="match status" value="1"/>
</dbReference>
<feature type="compositionally biased region" description="Polar residues" evidence="1">
    <location>
        <begin position="1"/>
        <end position="27"/>
    </location>
</feature>
<dbReference type="GO" id="GO:0005829">
    <property type="term" value="C:cytosol"/>
    <property type="evidence" value="ECO:0007669"/>
    <property type="project" value="TreeGrafter"/>
</dbReference>
<dbReference type="InterPro" id="IPR015943">
    <property type="entry name" value="WD40/YVTN_repeat-like_dom_sf"/>
</dbReference>
<dbReference type="Gene3D" id="2.130.10.10">
    <property type="entry name" value="YVTN repeat-like/Quinoprotein amine dehydrogenase"/>
    <property type="match status" value="1"/>
</dbReference>
<reference evidence="3" key="1">
    <citation type="journal article" date="2023" name="Mol. Phylogenet. Evol.">
        <title>Genome-scale phylogeny and comparative genomics of the fungal order Sordariales.</title>
        <authorList>
            <person name="Hensen N."/>
            <person name="Bonometti L."/>
            <person name="Westerberg I."/>
            <person name="Brannstrom I.O."/>
            <person name="Guillou S."/>
            <person name="Cros-Aarteil S."/>
            <person name="Calhoun S."/>
            <person name="Haridas S."/>
            <person name="Kuo A."/>
            <person name="Mondo S."/>
            <person name="Pangilinan J."/>
            <person name="Riley R."/>
            <person name="LaButti K."/>
            <person name="Andreopoulos B."/>
            <person name="Lipzen A."/>
            <person name="Chen C."/>
            <person name="Yan M."/>
            <person name="Daum C."/>
            <person name="Ng V."/>
            <person name="Clum A."/>
            <person name="Steindorff A."/>
            <person name="Ohm R.A."/>
            <person name="Martin F."/>
            <person name="Silar P."/>
            <person name="Natvig D.O."/>
            <person name="Lalanne C."/>
            <person name="Gautier V."/>
            <person name="Ament-Velasquez S.L."/>
            <person name="Kruys A."/>
            <person name="Hutchinson M.I."/>
            <person name="Powell A.J."/>
            <person name="Barry K."/>
            <person name="Miller A.N."/>
            <person name="Grigoriev I.V."/>
            <person name="Debuchy R."/>
            <person name="Gladieux P."/>
            <person name="Hiltunen Thoren M."/>
            <person name="Johannesson H."/>
        </authorList>
    </citation>
    <scope>NUCLEOTIDE SEQUENCE</scope>
    <source>
        <strain evidence="3">CBS 731.68</strain>
    </source>
</reference>
<dbReference type="GO" id="GO:0031593">
    <property type="term" value="F:polyubiquitin modification-dependent protein binding"/>
    <property type="evidence" value="ECO:0007669"/>
    <property type="project" value="TreeGrafter"/>
</dbReference>
<dbReference type="CDD" id="cd09917">
    <property type="entry name" value="F-box_SF"/>
    <property type="match status" value="1"/>
</dbReference>
<dbReference type="InterPro" id="IPR036322">
    <property type="entry name" value="WD40_repeat_dom_sf"/>
</dbReference>
<feature type="region of interest" description="Disordered" evidence="1">
    <location>
        <begin position="541"/>
        <end position="561"/>
    </location>
</feature>
<dbReference type="InterPro" id="IPR036047">
    <property type="entry name" value="F-box-like_dom_sf"/>
</dbReference>
<dbReference type="PANTHER" id="PTHR10223:SF2">
    <property type="entry name" value="F-BOX AND WD DOMAIN PROTEIN (AFU_ORTHOLOGUE AFUA_6G11400)"/>
    <property type="match status" value="1"/>
</dbReference>
<name>A0AAN6Z700_9PEZI</name>
<feature type="region of interest" description="Disordered" evidence="1">
    <location>
        <begin position="987"/>
        <end position="1039"/>
    </location>
</feature>
<dbReference type="SMART" id="SM00726">
    <property type="entry name" value="UIM"/>
    <property type="match status" value="2"/>
</dbReference>
<evidence type="ECO:0000313" key="3">
    <source>
        <dbReference type="EMBL" id="KAK4126579.1"/>
    </source>
</evidence>
<dbReference type="SUPFAM" id="SSF50978">
    <property type="entry name" value="WD40 repeat-like"/>
    <property type="match status" value="1"/>
</dbReference>
<feature type="domain" description="F-box" evidence="2">
    <location>
        <begin position="136"/>
        <end position="182"/>
    </location>
</feature>
<gene>
    <name evidence="3" type="ORF">N657DRAFT_643360</name>
</gene>
<dbReference type="Proteomes" id="UP001302602">
    <property type="component" value="Unassembled WGS sequence"/>
</dbReference>
<dbReference type="PROSITE" id="PS50181">
    <property type="entry name" value="FBOX"/>
    <property type="match status" value="1"/>
</dbReference>
<feature type="region of interest" description="Disordered" evidence="1">
    <location>
        <begin position="1"/>
        <end position="71"/>
    </location>
</feature>
<evidence type="ECO:0000313" key="4">
    <source>
        <dbReference type="Proteomes" id="UP001302602"/>
    </source>
</evidence>
<dbReference type="GO" id="GO:0008540">
    <property type="term" value="C:proteasome regulatory particle, base subcomplex"/>
    <property type="evidence" value="ECO:0007669"/>
    <property type="project" value="TreeGrafter"/>
</dbReference>
<comment type="caution">
    <text evidence="3">The sequence shown here is derived from an EMBL/GenBank/DDBJ whole genome shotgun (WGS) entry which is preliminary data.</text>
</comment>
<evidence type="ECO:0000256" key="1">
    <source>
        <dbReference type="SAM" id="MobiDB-lite"/>
    </source>
</evidence>
<dbReference type="Gene3D" id="1.10.287.3990">
    <property type="match status" value="1"/>
</dbReference>
<sequence length="1209" mass="129079">MQSGLIETPTSDFHTANSHLPQKTTAQHGPGRSRSGLPAARSPARGRTASPDARHSGGGAASDDTGPDVVGQLDQTLGRLNVAEGKSAAAATRVPVAGQRIFDYENAAISSSPRSKSSSSHPALGFKVTHGTPSAGVQLTDFPNEILTQILSHLHPDSHSAVALVSKRFYALVTTPYAWRAAFLRYFAGQELSAGHAKANQQARDADVSDVIRSEVRYFTRLTPLASWRSEYLLRTRLLRSVVRGKPGSIGSSTRSSQSGRKASAVLTYNSKLPWMISHVHADFTGGKKGPRVIHGTRDLGVATVSDPTTGRIEKWGLDDPFSFQQLDEVFPNLEFYGAGEGPAAVPNVMDVSQPFGLVGGEGFPGGRVYYKTPGQLRGHYLGHSHNMVETAPEIPKIPELTDAISCVWIAKSNNVTSTTQSMVGIMAGSTLGVVTSYALGHESTGSRYGDGDMTARWVLSPGVPIIDIKVDDQYSLRRKGLGRVWAVALNALGEVFYLTEPPAPPLHKGKVEDAVKDAWHVGRTAYWELIEPTRRTAKPDEFDKNAISGTYSPRSSANSMNLSREQAVAEAREIEEFFRKTPAHFKKVCQGWDMLRRLEVDFAAGGESGGGEAVFVITCGTEEGEPAAVRRYVKGGSSIKLSPSGALTPVAPLTASRPSIYGGETEVEVIEAVFQASINGGGVSPSLSGMTTPRLGSIPGMVETEEWRTSEFVFKQKPATEITASAVDMSTFAIMAAFEDPLLAEASGPNTPSTPTSKHATGEIPGRRARLLAVGTNTGTVVVWNMRGTGSPAVHPLRVIQTESPEVTALAVSALYLVHGGSDSLVQAWDPLASSLEATRTLNSRSSGRIPRHILHQNPALQHANYFAVRSIVLDPDATVLRGVLAFGTFIRFWTYSSTNQAPGRKRRLRHSDIHGRLASRRHSGTVSSYIAAEEAELRHEQEHRSRETDRLRKRFGVGLAELTEEEALQYARMISEESFAVDEARRATTSASSDTAGESASSSSSGGSSANHGGVETATPELSWMGRGVSDGVAGPSAQRRSLLPVLREEEAVDEEYEAQIQRAIRLSLLEGVGDAGMEAELSAPASASAPASSWSNNVCEYGVKVQVKTAKGKGKGRRLSSEATAGSSFGFGGLPSGYVVASEVGATPDLGVSADDDLALALRLSLEEEEARQRRARDQEARGNANGVVDEYPSLDGKGKGKGKLA</sequence>
<dbReference type="InterPro" id="IPR001810">
    <property type="entry name" value="F-box_dom"/>
</dbReference>
<dbReference type="GO" id="GO:0043161">
    <property type="term" value="P:proteasome-mediated ubiquitin-dependent protein catabolic process"/>
    <property type="evidence" value="ECO:0007669"/>
    <property type="project" value="TreeGrafter"/>
</dbReference>
<dbReference type="EMBL" id="MU853225">
    <property type="protein sequence ID" value="KAK4126579.1"/>
    <property type="molecule type" value="Genomic_DNA"/>
</dbReference>